<organism evidence="1 2">
    <name type="scientific">Lachnoanaerobaculum umeaense</name>
    <dbReference type="NCBI Taxonomy" id="617123"/>
    <lineage>
        <taxon>Bacteria</taxon>
        <taxon>Bacillati</taxon>
        <taxon>Bacillota</taxon>
        <taxon>Clostridia</taxon>
        <taxon>Lachnospirales</taxon>
        <taxon>Lachnospiraceae</taxon>
        <taxon>Lachnoanaerobaculum</taxon>
    </lineage>
</organism>
<dbReference type="SUPFAM" id="SSF47413">
    <property type="entry name" value="lambda repressor-like DNA-binding domains"/>
    <property type="match status" value="1"/>
</dbReference>
<dbReference type="Proteomes" id="UP000265562">
    <property type="component" value="Chromosome"/>
</dbReference>
<gene>
    <name evidence="1" type="ORF">D4A81_09115</name>
</gene>
<dbReference type="Gene3D" id="1.10.260.40">
    <property type="entry name" value="lambda repressor-like DNA-binding domains"/>
    <property type="match status" value="1"/>
</dbReference>
<proteinExistence type="predicted"/>
<dbReference type="SMART" id="SM00530">
    <property type="entry name" value="HTH_XRE"/>
    <property type="match status" value="1"/>
</dbReference>
<protein>
    <submittedName>
        <fullName evidence="1">XRE family transcriptional regulator</fullName>
    </submittedName>
</protein>
<reference evidence="1 2" key="1">
    <citation type="submission" date="2018-09" db="EMBL/GenBank/DDBJ databases">
        <title>Genome sequencing of Lachnoanaerobaculum umeaense DSM 23576.</title>
        <authorList>
            <person name="Kook J.-K."/>
            <person name="Park S.-N."/>
            <person name="Lim Y.K."/>
        </authorList>
    </citation>
    <scope>NUCLEOTIDE SEQUENCE [LARGE SCALE GENOMIC DNA]</scope>
    <source>
        <strain evidence="2">DSM 23576 \ CCUG 58757</strain>
    </source>
</reference>
<dbReference type="Pfam" id="PF13443">
    <property type="entry name" value="HTH_26"/>
    <property type="match status" value="1"/>
</dbReference>
<sequence length="65" mass="7104">MILEKIQKLCEAKGIAIAKLEKEAKIGNGTISRWDNSSPTVANLKKVADYFGVTIEELLGEKEAV</sequence>
<evidence type="ECO:0000313" key="2">
    <source>
        <dbReference type="Proteomes" id="UP000265562"/>
    </source>
</evidence>
<dbReference type="InterPro" id="IPR001387">
    <property type="entry name" value="Cro/C1-type_HTH"/>
</dbReference>
<dbReference type="PROSITE" id="PS50943">
    <property type="entry name" value="HTH_CROC1"/>
    <property type="match status" value="1"/>
</dbReference>
<dbReference type="CDD" id="cd00093">
    <property type="entry name" value="HTH_XRE"/>
    <property type="match status" value="1"/>
</dbReference>
<dbReference type="GO" id="GO:0003677">
    <property type="term" value="F:DNA binding"/>
    <property type="evidence" value="ECO:0007669"/>
    <property type="project" value="InterPro"/>
</dbReference>
<accession>A0A385Q1Z2</accession>
<dbReference type="OrthoDB" id="1653613at2"/>
<dbReference type="KEGG" id="lua:D4A81_09115"/>
<keyword evidence="2" id="KW-1185">Reference proteome</keyword>
<name>A0A385Q1Z2_9FIRM</name>
<dbReference type="RefSeq" id="WP_111524565.1">
    <property type="nucleotide sequence ID" value="NZ_CP032364.1"/>
</dbReference>
<dbReference type="InterPro" id="IPR010982">
    <property type="entry name" value="Lambda_DNA-bd_dom_sf"/>
</dbReference>
<dbReference type="EMBL" id="CP032364">
    <property type="protein sequence ID" value="AYB00097.1"/>
    <property type="molecule type" value="Genomic_DNA"/>
</dbReference>
<dbReference type="AlphaFoldDB" id="A0A385Q1Z2"/>
<evidence type="ECO:0000313" key="1">
    <source>
        <dbReference type="EMBL" id="AYB00097.1"/>
    </source>
</evidence>